<keyword evidence="2" id="KW-1185">Reference proteome</keyword>
<accession>A0A8S3THR6</accession>
<proteinExistence type="predicted"/>
<reference evidence="1" key="1">
    <citation type="submission" date="2021-03" db="EMBL/GenBank/DDBJ databases">
        <authorList>
            <person name="Bekaert M."/>
        </authorList>
    </citation>
    <scope>NUCLEOTIDE SEQUENCE</scope>
</reference>
<evidence type="ECO:0000313" key="1">
    <source>
        <dbReference type="EMBL" id="CAG2229730.1"/>
    </source>
</evidence>
<dbReference type="AlphaFoldDB" id="A0A8S3THR6"/>
<dbReference type="Proteomes" id="UP000683360">
    <property type="component" value="Unassembled WGS sequence"/>
</dbReference>
<name>A0A8S3THR6_MYTED</name>
<dbReference type="EMBL" id="CAJPWZ010002037">
    <property type="protein sequence ID" value="CAG2229730.1"/>
    <property type="molecule type" value="Genomic_DNA"/>
</dbReference>
<gene>
    <name evidence="1" type="ORF">MEDL_42638</name>
</gene>
<organism evidence="1 2">
    <name type="scientific">Mytilus edulis</name>
    <name type="common">Blue mussel</name>
    <dbReference type="NCBI Taxonomy" id="6550"/>
    <lineage>
        <taxon>Eukaryota</taxon>
        <taxon>Metazoa</taxon>
        <taxon>Spiralia</taxon>
        <taxon>Lophotrochozoa</taxon>
        <taxon>Mollusca</taxon>
        <taxon>Bivalvia</taxon>
        <taxon>Autobranchia</taxon>
        <taxon>Pteriomorphia</taxon>
        <taxon>Mytilida</taxon>
        <taxon>Mytiloidea</taxon>
        <taxon>Mytilidae</taxon>
        <taxon>Mytilinae</taxon>
        <taxon>Mytilus</taxon>
    </lineage>
</organism>
<sequence length="1208" mass="144948">MMYYRLITRLWTEHWYLATSSIHPMYSYYALVPGYIQYSAFLCIIDLLQGCGQNIGTWLHPVFRLPTMIYYRLITRLWTEHWYLATSSIPLTYNDELKTYYKVVDRTLVPGYIQTLVLTASSIPLSYNDVFIVDLLQGCGQNIGTWLHPVFRFPTMMYYRSLQGCGQNIDLLQGCGQNIGTWLHPVFRLPTMMYYRLITRLWTEHWYLATSSIPLTYNDVLKTYYKVVDRTLVPDYIQISLQGCGQNIGTIAIQYSACTMMCIIDLLQDLLQGCGQNIGTLATSSIPPSYNVMYYDLLQGCGQNMGTWLHPVFRFLPQWLWTEHWYLATSVFRLPTMMYYRLITRLWTEHWQNSTTSKLIGTWTEHIQYSAFLQWCIIDLIQGCGQNIAFLQHCIGEALQVVDRSIDLLQGCGQNIGTWLHPVFRLPTMMYYRLITRLWTEHWYLATSSIRLPTMMYYRLITGCGQNIGTWLHPVFRFPTMMYYRLITRLWTEHWYLATSNLLQGCGQNIGTWLHPVFRFPTMMYYRLITRLWTEHWYLTTSSIPLSYNDVIDLLQGCGQNIGTWLHPVFRFPTTMYYRLITRLWTEHWYLATSSIPLTYNDTYYKVVDRTLVPDYIQYSAFLQWCIIDLLQGCGQNIGTWLHQYSFPTMMYYRLITRLWTEHWYLQLHPVFRFPTMMYYRLITRLWTTEHLVPDYISIPLTYNDVVDRTLVPGYIRYSLTYNDVLHGLITRLWTEHWYLATSNLLQGLWTEHWYPGYIQYFAFLQRCIRLITRLWTEHWYLTTSSIPLPTMMYYRLITRLWTEHRYLATASIPFPTMVYSDLLQGCGQNIGTWLHTYYKVVDRTLVPGYIQYSSYLQRCIINLLQGCGQNIGTWLHPVFPLTYNDKDLLGCGQNIQIKYYFPTMRLQDLLQGCGQNIGTWLHPVFRFPTMIYYRLITRLWTEHWYLATSSIHLPTMIYYRLITRLWTEHWYLATSSIPYLQRCIKDLYKVVDRTLFSTWLHPVFRFPTMMYYRLIARLITRLWTEHWYLTTSVFRLPTMMYYRLNTRLWTEHLSTWLHPVFRFPTTLMMYYRLITRLWTEHGSTWLHPVFRLPTMMYYRLITRLWTEHWYLATSNLLQGCGQNIGTWLHPVFRLPTMMYYRLITRLWTEHWYLATSSIPLTYNFLITMVVPDYRLITRLWTEHWYLTTSSILLPTQCIIDNDVLKTY</sequence>
<protein>
    <submittedName>
        <fullName evidence="1">Uncharacterized protein</fullName>
    </submittedName>
</protein>
<comment type="caution">
    <text evidence="1">The sequence shown here is derived from an EMBL/GenBank/DDBJ whole genome shotgun (WGS) entry which is preliminary data.</text>
</comment>
<evidence type="ECO:0000313" key="2">
    <source>
        <dbReference type="Proteomes" id="UP000683360"/>
    </source>
</evidence>